<feature type="compositionally biased region" description="Low complexity" evidence="1">
    <location>
        <begin position="46"/>
        <end position="61"/>
    </location>
</feature>
<sequence>MPLQGVKKSQDRRESQTSTGEGVRKAKKVVNVGMPASETSQSDTNSPASASSSSAPSAAAALAQTEDKQHQVLTRRLECAEAEEAVEEHCRCCKTCFLILWGLIKLLQNVCRALFSIAKAKFEGGSDDLRRAVAKLYVWTREGAMRTIVIR</sequence>
<evidence type="ECO:0000313" key="2">
    <source>
        <dbReference type="EMBL" id="CEM26499.1"/>
    </source>
</evidence>
<evidence type="ECO:0000256" key="1">
    <source>
        <dbReference type="SAM" id="MobiDB-lite"/>
    </source>
</evidence>
<dbReference type="AlphaFoldDB" id="A0A0G4GBN0"/>
<feature type="region of interest" description="Disordered" evidence="1">
    <location>
        <begin position="1"/>
        <end position="67"/>
    </location>
</feature>
<proteinExistence type="predicted"/>
<evidence type="ECO:0000313" key="3">
    <source>
        <dbReference type="Proteomes" id="UP000041254"/>
    </source>
</evidence>
<accession>A0A0G4GBN0</accession>
<dbReference type="Proteomes" id="UP000041254">
    <property type="component" value="Unassembled WGS sequence"/>
</dbReference>
<keyword evidence="3" id="KW-1185">Reference proteome</keyword>
<organism evidence="2 3">
    <name type="scientific">Vitrella brassicaformis (strain CCMP3155)</name>
    <dbReference type="NCBI Taxonomy" id="1169540"/>
    <lineage>
        <taxon>Eukaryota</taxon>
        <taxon>Sar</taxon>
        <taxon>Alveolata</taxon>
        <taxon>Colpodellida</taxon>
        <taxon>Vitrellaceae</taxon>
        <taxon>Vitrella</taxon>
    </lineage>
</organism>
<gene>
    <name evidence="2" type="ORF">Vbra_1602</name>
</gene>
<protein>
    <submittedName>
        <fullName evidence="2">Uncharacterized protein</fullName>
    </submittedName>
</protein>
<name>A0A0G4GBN0_VITBC</name>
<dbReference type="VEuPathDB" id="CryptoDB:Vbra_1602"/>
<dbReference type="EMBL" id="CDMY01000617">
    <property type="protein sequence ID" value="CEM26499.1"/>
    <property type="molecule type" value="Genomic_DNA"/>
</dbReference>
<dbReference type="InParanoid" id="A0A0G4GBN0"/>
<reference evidence="2 3" key="1">
    <citation type="submission" date="2014-11" db="EMBL/GenBank/DDBJ databases">
        <authorList>
            <person name="Zhu J."/>
            <person name="Qi W."/>
            <person name="Song R."/>
        </authorList>
    </citation>
    <scope>NUCLEOTIDE SEQUENCE [LARGE SCALE GENOMIC DNA]</scope>
</reference>